<dbReference type="Gene3D" id="6.10.140.1740">
    <property type="match status" value="1"/>
</dbReference>
<dbReference type="Pfam" id="PF12998">
    <property type="entry name" value="ING"/>
    <property type="match status" value="1"/>
</dbReference>
<sequence>MAIARTGVFVDDYLEYASTLPAELQRLLNTIRELDDRSQSMINQTRQHTKYCLGLSSQSSKKGNNYNSSYNNNGSNYYHYNNSNNEEDEAAIEKMRREIEANQENALSLCTEKVLLAQQAYDLIDSHVKRLDEDLNHFAEDLKQEGKISPDEPAILPPLPIVLKGEKRKPIYGTPQSKRLDYRDRDWDRERDRDFELMPPPGSQKKEFAAPIDADQPIDPNEPTYCVCHQVSFGDMIACDNENGSEYHTPSGTQRWVEGCGSQPMVMMWQYLLLLI</sequence>
<evidence type="ECO:0000256" key="5">
    <source>
        <dbReference type="SAM" id="Coils"/>
    </source>
</evidence>
<evidence type="ECO:0000256" key="3">
    <source>
        <dbReference type="ARBA" id="ARBA00022833"/>
    </source>
</evidence>
<evidence type="ECO:0000256" key="6">
    <source>
        <dbReference type="SAM" id="MobiDB-lite"/>
    </source>
</evidence>
<dbReference type="GO" id="GO:0005634">
    <property type="term" value="C:nucleus"/>
    <property type="evidence" value="ECO:0007669"/>
    <property type="project" value="TreeGrafter"/>
</dbReference>
<dbReference type="AlphaFoldDB" id="A0A8K0E193"/>
<reference evidence="8" key="1">
    <citation type="submission" date="2020-03" db="EMBL/GenBank/DDBJ databases">
        <title>A high-quality chromosome-level genome assembly of a woody plant with both climbing and erect habits, Rhamnella rubrinervis.</title>
        <authorList>
            <person name="Lu Z."/>
            <person name="Yang Y."/>
            <person name="Zhu X."/>
            <person name="Sun Y."/>
        </authorList>
    </citation>
    <scope>NUCLEOTIDE SEQUENCE</scope>
    <source>
        <strain evidence="8">BYM</strain>
        <tissue evidence="8">Leaf</tissue>
    </source>
</reference>
<keyword evidence="3" id="KW-0862">Zinc</keyword>
<dbReference type="InterPro" id="IPR013083">
    <property type="entry name" value="Znf_RING/FYVE/PHD"/>
</dbReference>
<dbReference type="Gene3D" id="3.30.40.10">
    <property type="entry name" value="Zinc/RING finger domain, C3HC4 (zinc finger)"/>
    <property type="match status" value="1"/>
</dbReference>
<protein>
    <recommendedName>
        <fullName evidence="7">Inhibitor of growth protein N-terminal histone-binding domain-containing protein</fullName>
    </recommendedName>
</protein>
<dbReference type="CDD" id="cd17015">
    <property type="entry name" value="ING_plant"/>
    <property type="match status" value="1"/>
</dbReference>
<keyword evidence="2" id="KW-0863">Zinc-finger</keyword>
<evidence type="ECO:0000256" key="4">
    <source>
        <dbReference type="ARBA" id="ARBA00022853"/>
    </source>
</evidence>
<gene>
    <name evidence="8" type="ORF">FNV43_RR15128</name>
</gene>
<evidence type="ECO:0000256" key="1">
    <source>
        <dbReference type="ARBA" id="ARBA00022723"/>
    </source>
</evidence>
<proteinExistence type="predicted"/>
<feature type="coiled-coil region" evidence="5">
    <location>
        <begin position="85"/>
        <end position="112"/>
    </location>
</feature>
<dbReference type="GO" id="GO:0008270">
    <property type="term" value="F:zinc ion binding"/>
    <property type="evidence" value="ECO:0007669"/>
    <property type="project" value="UniProtKB-KW"/>
</dbReference>
<dbReference type="InterPro" id="IPR011011">
    <property type="entry name" value="Znf_FYVE_PHD"/>
</dbReference>
<keyword evidence="1" id="KW-0479">Metal-binding</keyword>
<organism evidence="8 9">
    <name type="scientific">Rhamnella rubrinervis</name>
    <dbReference type="NCBI Taxonomy" id="2594499"/>
    <lineage>
        <taxon>Eukaryota</taxon>
        <taxon>Viridiplantae</taxon>
        <taxon>Streptophyta</taxon>
        <taxon>Embryophyta</taxon>
        <taxon>Tracheophyta</taxon>
        <taxon>Spermatophyta</taxon>
        <taxon>Magnoliopsida</taxon>
        <taxon>eudicotyledons</taxon>
        <taxon>Gunneridae</taxon>
        <taxon>Pentapetalae</taxon>
        <taxon>rosids</taxon>
        <taxon>fabids</taxon>
        <taxon>Rosales</taxon>
        <taxon>Rhamnaceae</taxon>
        <taxon>rhamnoid group</taxon>
        <taxon>Rhamneae</taxon>
        <taxon>Rhamnella</taxon>
    </lineage>
</organism>
<dbReference type="SUPFAM" id="SSF57903">
    <property type="entry name" value="FYVE/PHD zinc finger"/>
    <property type="match status" value="1"/>
</dbReference>
<evidence type="ECO:0000256" key="2">
    <source>
        <dbReference type="ARBA" id="ARBA00022771"/>
    </source>
</evidence>
<dbReference type="PANTHER" id="PTHR10333:SF42">
    <property type="entry name" value="INHIBITOR OF GROWTH PROTEIN 5"/>
    <property type="match status" value="1"/>
</dbReference>
<keyword evidence="4" id="KW-0156">Chromatin regulator</keyword>
<evidence type="ECO:0000259" key="7">
    <source>
        <dbReference type="SMART" id="SM01408"/>
    </source>
</evidence>
<feature type="domain" description="Inhibitor of growth protein N-terminal histone-binding" evidence="7">
    <location>
        <begin position="9"/>
        <end position="138"/>
    </location>
</feature>
<accession>A0A8K0E193</accession>
<keyword evidence="9" id="KW-1185">Reference proteome</keyword>
<evidence type="ECO:0000313" key="8">
    <source>
        <dbReference type="EMBL" id="KAF3441215.1"/>
    </source>
</evidence>
<dbReference type="Proteomes" id="UP000796880">
    <property type="component" value="Unassembled WGS sequence"/>
</dbReference>
<dbReference type="InterPro" id="IPR028651">
    <property type="entry name" value="ING_fam"/>
</dbReference>
<dbReference type="InterPro" id="IPR024610">
    <property type="entry name" value="ING_N_histone-binding"/>
</dbReference>
<dbReference type="OrthoDB" id="5411773at2759"/>
<comment type="caution">
    <text evidence="8">The sequence shown here is derived from an EMBL/GenBank/DDBJ whole genome shotgun (WGS) entry which is preliminary data.</text>
</comment>
<feature type="region of interest" description="Disordered" evidence="6">
    <location>
        <begin position="56"/>
        <end position="76"/>
    </location>
</feature>
<dbReference type="PANTHER" id="PTHR10333">
    <property type="entry name" value="INHIBITOR OF GROWTH PROTEIN"/>
    <property type="match status" value="1"/>
</dbReference>
<dbReference type="SMART" id="SM01408">
    <property type="entry name" value="ING"/>
    <property type="match status" value="1"/>
</dbReference>
<evidence type="ECO:0000313" key="9">
    <source>
        <dbReference type="Proteomes" id="UP000796880"/>
    </source>
</evidence>
<dbReference type="GO" id="GO:0006325">
    <property type="term" value="P:chromatin organization"/>
    <property type="evidence" value="ECO:0007669"/>
    <property type="project" value="UniProtKB-KW"/>
</dbReference>
<name>A0A8K0E193_9ROSA</name>
<dbReference type="EMBL" id="VOIH02000007">
    <property type="protein sequence ID" value="KAF3441215.1"/>
    <property type="molecule type" value="Genomic_DNA"/>
</dbReference>
<keyword evidence="5" id="KW-0175">Coiled coil</keyword>